<evidence type="ECO:0000256" key="5">
    <source>
        <dbReference type="ARBA" id="ARBA00023098"/>
    </source>
</evidence>
<dbReference type="GO" id="GO:0005829">
    <property type="term" value="C:cytosol"/>
    <property type="evidence" value="ECO:0007669"/>
    <property type="project" value="TreeGrafter"/>
</dbReference>
<dbReference type="PANTHER" id="PTHR20863">
    <property type="entry name" value="ACYL CARRIER PROTEIN"/>
    <property type="match status" value="1"/>
</dbReference>
<keyword evidence="2 7" id="KW-0444">Lipid biosynthesis</keyword>
<accession>A0A7G7YMR8</accession>
<dbReference type="KEGG" id="cans:GP473_03060"/>
<keyword evidence="7" id="KW-0963">Cytoplasm</keyword>
<gene>
    <name evidence="7" type="primary">acpP</name>
    <name evidence="9" type="ORF">GP473_03060</name>
</gene>
<dbReference type="Proteomes" id="UP000515275">
    <property type="component" value="Chromosome"/>
</dbReference>
<evidence type="ECO:0000256" key="6">
    <source>
        <dbReference type="ARBA" id="ARBA00023160"/>
    </source>
</evidence>
<feature type="region of interest" description="Disordered" evidence="8">
    <location>
        <begin position="1"/>
        <end position="37"/>
    </location>
</feature>
<dbReference type="GO" id="GO:0009245">
    <property type="term" value="P:lipid A biosynthetic process"/>
    <property type="evidence" value="ECO:0007669"/>
    <property type="project" value="TreeGrafter"/>
</dbReference>
<organism evidence="9 10">
    <name type="scientific">Corynebacterium anserum</name>
    <dbReference type="NCBI Taxonomy" id="2684406"/>
    <lineage>
        <taxon>Bacteria</taxon>
        <taxon>Bacillati</taxon>
        <taxon>Actinomycetota</taxon>
        <taxon>Actinomycetes</taxon>
        <taxon>Mycobacteriales</taxon>
        <taxon>Corynebacteriaceae</taxon>
        <taxon>Corynebacterium</taxon>
    </lineage>
</organism>
<dbReference type="RefSeq" id="WP_185769338.1">
    <property type="nucleotide sequence ID" value="NZ_CP046883.1"/>
</dbReference>
<keyword evidence="4 7" id="KW-0276">Fatty acid metabolism</keyword>
<dbReference type="PROSITE" id="PS00012">
    <property type="entry name" value="PHOSPHOPANTETHEINE"/>
    <property type="match status" value="1"/>
</dbReference>
<dbReference type="Pfam" id="PF00550">
    <property type="entry name" value="PP-binding"/>
    <property type="match status" value="1"/>
</dbReference>
<feature type="compositionally biased region" description="Polar residues" evidence="8">
    <location>
        <begin position="1"/>
        <end position="14"/>
    </location>
</feature>
<keyword evidence="3 7" id="KW-0597">Phosphoprotein</keyword>
<dbReference type="PANTHER" id="PTHR20863:SF76">
    <property type="entry name" value="CARRIER DOMAIN-CONTAINING PROTEIN"/>
    <property type="match status" value="1"/>
</dbReference>
<evidence type="ECO:0000313" key="10">
    <source>
        <dbReference type="Proteomes" id="UP000515275"/>
    </source>
</evidence>
<comment type="pathway">
    <text evidence="7">Lipid metabolism; fatty acid biosynthesis.</text>
</comment>
<dbReference type="UniPathway" id="UPA00094"/>
<dbReference type="GO" id="GO:0000035">
    <property type="term" value="F:acyl binding"/>
    <property type="evidence" value="ECO:0007669"/>
    <property type="project" value="TreeGrafter"/>
</dbReference>
<dbReference type="EMBL" id="CP046883">
    <property type="protein sequence ID" value="QNH95788.1"/>
    <property type="molecule type" value="Genomic_DNA"/>
</dbReference>
<evidence type="ECO:0000256" key="4">
    <source>
        <dbReference type="ARBA" id="ARBA00022832"/>
    </source>
</evidence>
<sequence length="110" mass="11795">MADNTTGISESAKQQLAAAMGSNSPVKKSQSVPESTESRVFAIVEDATGVDKEELTSKTTLDDDLNVDSLTLVDIAVRLEEEFNIDVEDEAINKVGTVGQLVKLVEKRLG</sequence>
<dbReference type="HAMAP" id="MF_01217">
    <property type="entry name" value="Acyl_carrier"/>
    <property type="match status" value="1"/>
</dbReference>
<evidence type="ECO:0000256" key="8">
    <source>
        <dbReference type="SAM" id="MobiDB-lite"/>
    </source>
</evidence>
<comment type="PTM">
    <text evidence="7">4'-phosphopantetheine is transferred from CoA to a specific serine of apo-ACP by AcpS. This modification is essential for activity because fatty acids are bound in thioester linkage to the sulfhydryl of the prosthetic group.</text>
</comment>
<dbReference type="GO" id="GO:0016020">
    <property type="term" value="C:membrane"/>
    <property type="evidence" value="ECO:0007669"/>
    <property type="project" value="GOC"/>
</dbReference>
<keyword evidence="1 7" id="KW-0596">Phosphopantetheine</keyword>
<dbReference type="GO" id="GO:0000036">
    <property type="term" value="F:acyl carrier activity"/>
    <property type="evidence" value="ECO:0007669"/>
    <property type="project" value="UniProtKB-UniRule"/>
</dbReference>
<reference evidence="9 10" key="1">
    <citation type="submission" date="2019-12" db="EMBL/GenBank/DDBJ databases">
        <title>Corynebacterium sp. nov., isolated from feces of the Anser Albifrons in China.</title>
        <authorList>
            <person name="Liu Q."/>
        </authorList>
    </citation>
    <scope>NUCLEOTIDE SEQUENCE [LARGE SCALE GENOMIC DNA]</scope>
    <source>
        <strain evidence="9 10">23H37-10</strain>
    </source>
</reference>
<dbReference type="InterPro" id="IPR009081">
    <property type="entry name" value="PP-bd_ACP"/>
</dbReference>
<dbReference type="InterPro" id="IPR003231">
    <property type="entry name" value="ACP"/>
</dbReference>
<keyword evidence="10" id="KW-1185">Reference proteome</keyword>
<evidence type="ECO:0000256" key="7">
    <source>
        <dbReference type="HAMAP-Rule" id="MF_01217"/>
    </source>
</evidence>
<dbReference type="PROSITE" id="PS50075">
    <property type="entry name" value="CARRIER"/>
    <property type="match status" value="1"/>
</dbReference>
<keyword evidence="5 7" id="KW-0443">Lipid metabolism</keyword>
<proteinExistence type="inferred from homology"/>
<evidence type="ECO:0000256" key="3">
    <source>
        <dbReference type="ARBA" id="ARBA00022553"/>
    </source>
</evidence>
<feature type="compositionally biased region" description="Polar residues" evidence="8">
    <location>
        <begin position="21"/>
        <end position="35"/>
    </location>
</feature>
<evidence type="ECO:0000313" key="9">
    <source>
        <dbReference type="EMBL" id="QNH95788.1"/>
    </source>
</evidence>
<dbReference type="SUPFAM" id="SSF47336">
    <property type="entry name" value="ACP-like"/>
    <property type="match status" value="1"/>
</dbReference>
<protein>
    <recommendedName>
        <fullName evidence="7">Acyl carrier protein</fullName>
        <shortName evidence="7">ACP</shortName>
    </recommendedName>
</protein>
<feature type="modified residue" description="O-(pantetheine 4'-phosphoryl)serine" evidence="7">
    <location>
        <position position="69"/>
    </location>
</feature>
<evidence type="ECO:0000256" key="2">
    <source>
        <dbReference type="ARBA" id="ARBA00022516"/>
    </source>
</evidence>
<name>A0A7G7YMR8_9CORY</name>
<keyword evidence="6 7" id="KW-0275">Fatty acid biosynthesis</keyword>
<evidence type="ECO:0000256" key="1">
    <source>
        <dbReference type="ARBA" id="ARBA00022450"/>
    </source>
</evidence>
<dbReference type="Gene3D" id="1.10.1200.10">
    <property type="entry name" value="ACP-like"/>
    <property type="match status" value="1"/>
</dbReference>
<dbReference type="InterPro" id="IPR006162">
    <property type="entry name" value="Ppantetheine_attach_site"/>
</dbReference>
<comment type="function">
    <text evidence="7">Carrier of the growing fatty acid chain in fatty acid biosynthesis.</text>
</comment>
<dbReference type="AlphaFoldDB" id="A0A7G7YMR8"/>
<dbReference type="InterPro" id="IPR036736">
    <property type="entry name" value="ACP-like_sf"/>
</dbReference>
<comment type="subcellular location">
    <subcellularLocation>
        <location evidence="7">Cytoplasm</location>
    </subcellularLocation>
</comment>
<comment type="similarity">
    <text evidence="7">Belongs to the acyl carrier protein (ACP) family.</text>
</comment>